<name>A0A1H3RE02_9BACI</name>
<dbReference type="PANTHER" id="PTHR42771">
    <property type="entry name" value="IRON(3+)-HYDROXAMATE IMPORT ATP-BINDING PROTEIN FHUC"/>
    <property type="match status" value="1"/>
</dbReference>
<keyword evidence="4" id="KW-0410">Iron transport</keyword>
<dbReference type="GO" id="GO:0016887">
    <property type="term" value="F:ATP hydrolysis activity"/>
    <property type="evidence" value="ECO:0007669"/>
    <property type="project" value="InterPro"/>
</dbReference>
<keyword evidence="2" id="KW-0813">Transport</keyword>
<dbReference type="GO" id="GO:0006826">
    <property type="term" value="P:iron ion transport"/>
    <property type="evidence" value="ECO:0007669"/>
    <property type="project" value="UniProtKB-KW"/>
</dbReference>
<gene>
    <name evidence="11" type="ORF">SAMN05421736_10866</name>
</gene>
<feature type="domain" description="ABC transporter" evidence="10">
    <location>
        <begin position="1"/>
        <end position="240"/>
    </location>
</feature>
<organism evidence="11 12">
    <name type="scientific">Evansella caseinilytica</name>
    <dbReference type="NCBI Taxonomy" id="1503961"/>
    <lineage>
        <taxon>Bacteria</taxon>
        <taxon>Bacillati</taxon>
        <taxon>Bacillota</taxon>
        <taxon>Bacilli</taxon>
        <taxon>Bacillales</taxon>
        <taxon>Bacillaceae</taxon>
        <taxon>Evansella</taxon>
    </lineage>
</organism>
<keyword evidence="3" id="KW-1003">Cell membrane</keyword>
<evidence type="ECO:0000256" key="3">
    <source>
        <dbReference type="ARBA" id="ARBA00022475"/>
    </source>
</evidence>
<evidence type="ECO:0000256" key="5">
    <source>
        <dbReference type="ARBA" id="ARBA00022741"/>
    </source>
</evidence>
<comment type="subcellular location">
    <subcellularLocation>
        <location evidence="1">Cell membrane</location>
        <topology evidence="1">Peripheral membrane protein</topology>
    </subcellularLocation>
</comment>
<dbReference type="InterPro" id="IPR027417">
    <property type="entry name" value="P-loop_NTPase"/>
</dbReference>
<keyword evidence="12" id="KW-1185">Reference proteome</keyword>
<evidence type="ECO:0000259" key="10">
    <source>
        <dbReference type="PROSITE" id="PS50893"/>
    </source>
</evidence>
<keyword evidence="6 11" id="KW-0067">ATP-binding</keyword>
<dbReference type="SUPFAM" id="SSF52540">
    <property type="entry name" value="P-loop containing nucleoside triphosphate hydrolases"/>
    <property type="match status" value="1"/>
</dbReference>
<dbReference type="Proteomes" id="UP000198935">
    <property type="component" value="Unassembled WGS sequence"/>
</dbReference>
<dbReference type="PROSITE" id="PS00211">
    <property type="entry name" value="ABC_TRANSPORTER_1"/>
    <property type="match status" value="1"/>
</dbReference>
<evidence type="ECO:0000256" key="2">
    <source>
        <dbReference type="ARBA" id="ARBA00022448"/>
    </source>
</evidence>
<evidence type="ECO:0000256" key="8">
    <source>
        <dbReference type="ARBA" id="ARBA00023065"/>
    </source>
</evidence>
<dbReference type="OrthoDB" id="9787851at2"/>
<dbReference type="Pfam" id="PF00005">
    <property type="entry name" value="ABC_tran"/>
    <property type="match status" value="1"/>
</dbReference>
<dbReference type="InterPro" id="IPR017871">
    <property type="entry name" value="ABC_transporter-like_CS"/>
</dbReference>
<keyword evidence="9" id="KW-0472">Membrane</keyword>
<dbReference type="FunFam" id="3.40.50.300:FF:000134">
    <property type="entry name" value="Iron-enterobactin ABC transporter ATP-binding protein"/>
    <property type="match status" value="1"/>
</dbReference>
<evidence type="ECO:0000256" key="4">
    <source>
        <dbReference type="ARBA" id="ARBA00022496"/>
    </source>
</evidence>
<dbReference type="AlphaFoldDB" id="A0A1H3RE02"/>
<dbReference type="InterPro" id="IPR003593">
    <property type="entry name" value="AAA+_ATPase"/>
</dbReference>
<dbReference type="InterPro" id="IPR003439">
    <property type="entry name" value="ABC_transporter-like_ATP-bd"/>
</dbReference>
<evidence type="ECO:0000256" key="6">
    <source>
        <dbReference type="ARBA" id="ARBA00022840"/>
    </source>
</evidence>
<dbReference type="Gene3D" id="3.40.50.300">
    <property type="entry name" value="P-loop containing nucleotide triphosphate hydrolases"/>
    <property type="match status" value="1"/>
</dbReference>
<accession>A0A1H3RE02</accession>
<dbReference type="EMBL" id="FNPI01000008">
    <property type="protein sequence ID" value="SDZ23964.1"/>
    <property type="molecule type" value="Genomic_DNA"/>
</dbReference>
<reference evidence="12" key="1">
    <citation type="submission" date="2016-10" db="EMBL/GenBank/DDBJ databases">
        <authorList>
            <person name="Varghese N."/>
            <person name="Submissions S."/>
        </authorList>
    </citation>
    <scope>NUCLEOTIDE SEQUENCE [LARGE SCALE GENOMIC DNA]</scope>
    <source>
        <strain evidence="12">SP</strain>
    </source>
</reference>
<evidence type="ECO:0000313" key="12">
    <source>
        <dbReference type="Proteomes" id="UP000198935"/>
    </source>
</evidence>
<dbReference type="GO" id="GO:0005524">
    <property type="term" value="F:ATP binding"/>
    <property type="evidence" value="ECO:0007669"/>
    <property type="project" value="UniProtKB-KW"/>
</dbReference>
<dbReference type="CDD" id="cd03214">
    <property type="entry name" value="ABC_Iron-Siderophores_B12_Hemin"/>
    <property type="match status" value="1"/>
</dbReference>
<protein>
    <submittedName>
        <fullName evidence="11">Iron complex transport system ATP-binding protein</fullName>
    </submittedName>
</protein>
<evidence type="ECO:0000256" key="7">
    <source>
        <dbReference type="ARBA" id="ARBA00023004"/>
    </source>
</evidence>
<keyword evidence="7" id="KW-0408">Iron</keyword>
<dbReference type="InterPro" id="IPR051535">
    <property type="entry name" value="Siderophore_ABC-ATPase"/>
</dbReference>
<dbReference type="PANTHER" id="PTHR42771:SF11">
    <property type="entry name" value="FERRICHROME TRANSPORT ATP-BINDING PROTEIN FHUC"/>
    <property type="match status" value="1"/>
</dbReference>
<proteinExistence type="predicted"/>
<keyword evidence="5" id="KW-0547">Nucleotide-binding</keyword>
<evidence type="ECO:0000313" key="11">
    <source>
        <dbReference type="EMBL" id="SDZ23964.1"/>
    </source>
</evidence>
<dbReference type="PROSITE" id="PS50893">
    <property type="entry name" value="ABC_TRANSPORTER_2"/>
    <property type="match status" value="1"/>
</dbReference>
<sequence length="266" mass="29446">MKAIQTKNIGLDLGRFQLQSVSTAFPAEKITAIIGPNGSGKSTLLKIISRLLAADAGEVFIDDMNVKMFRTKEFAKTLTMLPQSKELLLQLTVRELVSYGRSPHQKRFGYKMAAADEEIVNWALEITGTVKHADRMYHTLSGGEQQKARIAMSLAQKTDILLLDEPTTFLDIAHQFDVLEILREINQQYRVTIVMVLHDLQQAVKYSDYLVAMKKGNIAAAGVPEDVLTSAFLKNVYDIDAKVKYEDGYPLIIPAIGNVAKDGTGG</sequence>
<keyword evidence="8" id="KW-0406">Ion transport</keyword>
<dbReference type="GO" id="GO:0005886">
    <property type="term" value="C:plasma membrane"/>
    <property type="evidence" value="ECO:0007669"/>
    <property type="project" value="UniProtKB-SubCell"/>
</dbReference>
<evidence type="ECO:0000256" key="1">
    <source>
        <dbReference type="ARBA" id="ARBA00004202"/>
    </source>
</evidence>
<dbReference type="SMART" id="SM00382">
    <property type="entry name" value="AAA"/>
    <property type="match status" value="1"/>
</dbReference>
<dbReference type="STRING" id="1503961.SAMN05421736_10866"/>
<evidence type="ECO:0000256" key="9">
    <source>
        <dbReference type="ARBA" id="ARBA00023136"/>
    </source>
</evidence>